<name>A0A5C5ZDT8_9BACT</name>
<keyword evidence="6" id="KW-0016">Alginate biosynthesis</keyword>
<dbReference type="InterPro" id="IPR031811">
    <property type="entry name" value="ALGX/ALGJ_SGNH-like"/>
</dbReference>
<proteinExistence type="predicted"/>
<dbReference type="GO" id="GO:0016740">
    <property type="term" value="F:transferase activity"/>
    <property type="evidence" value="ECO:0007669"/>
    <property type="project" value="UniProtKB-KW"/>
</dbReference>
<comment type="subcellular location">
    <subcellularLocation>
        <location evidence="1">Periplasm</location>
    </subcellularLocation>
</comment>
<evidence type="ECO:0000256" key="3">
    <source>
        <dbReference type="ARBA" id="ARBA00022679"/>
    </source>
</evidence>
<feature type="transmembrane region" description="Helical" evidence="7">
    <location>
        <begin position="12"/>
        <end position="37"/>
    </location>
</feature>
<dbReference type="AlphaFoldDB" id="A0A5C5ZDT8"/>
<dbReference type="Proteomes" id="UP000318478">
    <property type="component" value="Unassembled WGS sequence"/>
</dbReference>
<comment type="pathway">
    <text evidence="2">Glycan biosynthesis; alginate biosynthesis.</text>
</comment>
<evidence type="ECO:0000259" key="8">
    <source>
        <dbReference type="Pfam" id="PF16822"/>
    </source>
</evidence>
<organism evidence="9 10">
    <name type="scientific">Posidoniimonas polymericola</name>
    <dbReference type="NCBI Taxonomy" id="2528002"/>
    <lineage>
        <taxon>Bacteria</taxon>
        <taxon>Pseudomonadati</taxon>
        <taxon>Planctomycetota</taxon>
        <taxon>Planctomycetia</taxon>
        <taxon>Pirellulales</taxon>
        <taxon>Lacipirellulaceae</taxon>
        <taxon>Posidoniimonas</taxon>
    </lineage>
</organism>
<accession>A0A5C5ZDT8</accession>
<evidence type="ECO:0000256" key="5">
    <source>
        <dbReference type="ARBA" id="ARBA00022764"/>
    </source>
</evidence>
<evidence type="ECO:0000256" key="2">
    <source>
        <dbReference type="ARBA" id="ARBA00005182"/>
    </source>
</evidence>
<keyword evidence="5" id="KW-0574">Periplasm</keyword>
<evidence type="ECO:0000256" key="4">
    <source>
        <dbReference type="ARBA" id="ARBA00022729"/>
    </source>
</evidence>
<comment type="caution">
    <text evidence="9">The sequence shown here is derived from an EMBL/GenBank/DDBJ whole genome shotgun (WGS) entry which is preliminary data.</text>
</comment>
<keyword evidence="7" id="KW-0812">Transmembrane</keyword>
<dbReference type="EMBL" id="SJPO01000001">
    <property type="protein sequence ID" value="TWT85237.1"/>
    <property type="molecule type" value="Genomic_DNA"/>
</dbReference>
<evidence type="ECO:0000313" key="9">
    <source>
        <dbReference type="EMBL" id="TWT85237.1"/>
    </source>
</evidence>
<gene>
    <name evidence="9" type="ORF">Pla123a_00430</name>
</gene>
<dbReference type="UniPathway" id="UPA00286"/>
<keyword evidence="4" id="KW-0732">Signal</keyword>
<dbReference type="Pfam" id="PF16822">
    <property type="entry name" value="ALGX"/>
    <property type="match status" value="1"/>
</dbReference>
<evidence type="ECO:0000256" key="7">
    <source>
        <dbReference type="SAM" id="Phobius"/>
    </source>
</evidence>
<evidence type="ECO:0000313" key="10">
    <source>
        <dbReference type="Proteomes" id="UP000318478"/>
    </source>
</evidence>
<keyword evidence="7" id="KW-1133">Transmembrane helix</keyword>
<keyword evidence="7" id="KW-0472">Membrane</keyword>
<keyword evidence="10" id="KW-1185">Reference proteome</keyword>
<keyword evidence="3" id="KW-0808">Transferase</keyword>
<feature type="domain" description="AlgX/AlgJ SGNH hydrolase-like" evidence="8">
    <location>
        <begin position="98"/>
        <end position="266"/>
    </location>
</feature>
<reference evidence="9 10" key="1">
    <citation type="submission" date="2019-02" db="EMBL/GenBank/DDBJ databases">
        <title>Deep-cultivation of Planctomycetes and their phenomic and genomic characterization uncovers novel biology.</title>
        <authorList>
            <person name="Wiegand S."/>
            <person name="Jogler M."/>
            <person name="Boedeker C."/>
            <person name="Pinto D."/>
            <person name="Vollmers J."/>
            <person name="Rivas-Marin E."/>
            <person name="Kohn T."/>
            <person name="Peeters S.H."/>
            <person name="Heuer A."/>
            <person name="Rast P."/>
            <person name="Oberbeckmann S."/>
            <person name="Bunk B."/>
            <person name="Jeske O."/>
            <person name="Meyerdierks A."/>
            <person name="Storesund J.E."/>
            <person name="Kallscheuer N."/>
            <person name="Luecker S."/>
            <person name="Lage O.M."/>
            <person name="Pohl T."/>
            <person name="Merkel B.J."/>
            <person name="Hornburger P."/>
            <person name="Mueller R.-W."/>
            <person name="Bruemmer F."/>
            <person name="Labrenz M."/>
            <person name="Spormann A.M."/>
            <person name="Op Den Camp H."/>
            <person name="Overmann J."/>
            <person name="Amann R."/>
            <person name="Jetten M.S.M."/>
            <person name="Mascher T."/>
            <person name="Medema M.H."/>
            <person name="Devos D.P."/>
            <person name="Kaster A.-K."/>
            <person name="Ovreas L."/>
            <person name="Rohde M."/>
            <person name="Galperin M.Y."/>
            <person name="Jogler C."/>
        </authorList>
    </citation>
    <scope>NUCLEOTIDE SEQUENCE [LARGE SCALE GENOMIC DNA]</scope>
    <source>
        <strain evidence="9 10">Pla123a</strain>
    </source>
</reference>
<sequence>MSPFRRQVRTVEIGTFLTLAAVILATLFCSVVGLRLLDQTAAHRPPPPATPASLREAISYPGGFKYYFERAFATRDLCLELHGRLMVDGLATSPSPNVALGTDGWLFLKSESSLQQYRRLDPFSPRELSEWVDAAAAWQAAAEQGGAQFVMLVAPNKYSVYPEHVDDRFTVASRPGRKEEFVDAARAAGLTIVDPNDALVRAKADARCYHLTDTHWNQYGAAIAARELTTAFGPLLGEPVEPSSIERRTRSENGGDLSRQIGMARLMPEEIFSVSLEPPREVATADGSPIPEPGFDNRGGFLDHFDPRQRLVTHCADGEYDSAIVYIDSFGEVMLPVLARHFKRCVFVKGFSLDPELIANEKPSVVVLEVVERRLSLPAAEVLLRQAAAAVPQGAH</sequence>
<dbReference type="GO" id="GO:0042121">
    <property type="term" value="P:alginic acid biosynthetic process"/>
    <property type="evidence" value="ECO:0007669"/>
    <property type="project" value="UniProtKB-UniPathway"/>
</dbReference>
<evidence type="ECO:0000256" key="1">
    <source>
        <dbReference type="ARBA" id="ARBA00004418"/>
    </source>
</evidence>
<dbReference type="OrthoDB" id="278039at2"/>
<dbReference type="GO" id="GO:0042597">
    <property type="term" value="C:periplasmic space"/>
    <property type="evidence" value="ECO:0007669"/>
    <property type="project" value="UniProtKB-SubCell"/>
</dbReference>
<protein>
    <recommendedName>
        <fullName evidence="8">AlgX/AlgJ SGNH hydrolase-like domain-containing protein</fullName>
    </recommendedName>
</protein>
<evidence type="ECO:0000256" key="6">
    <source>
        <dbReference type="ARBA" id="ARBA00022841"/>
    </source>
</evidence>
<dbReference type="RefSeq" id="WP_146583516.1">
    <property type="nucleotide sequence ID" value="NZ_SJPO01000001.1"/>
</dbReference>